<dbReference type="PANTHER" id="PTHR35936">
    <property type="entry name" value="MEMBRANE-BOUND LYTIC MUREIN TRANSGLYCOSYLASE F"/>
    <property type="match status" value="1"/>
</dbReference>
<evidence type="ECO:0000256" key="1">
    <source>
        <dbReference type="ARBA" id="ARBA00010333"/>
    </source>
</evidence>
<dbReference type="InterPro" id="IPR001638">
    <property type="entry name" value="Solute-binding_3/MltF_N"/>
</dbReference>
<keyword evidence="5" id="KW-1185">Reference proteome</keyword>
<proteinExistence type="inferred from homology"/>
<accession>A0ABT5TKZ5</accession>
<feature type="domain" description="Solute-binding protein family 3/N-terminal" evidence="3">
    <location>
        <begin position="40"/>
        <end position="242"/>
    </location>
</feature>
<dbReference type="PANTHER" id="PTHR35936:SF25">
    <property type="entry name" value="ABC TRANSPORTER SUBSTRATE-BINDING PROTEIN"/>
    <property type="match status" value="1"/>
</dbReference>
<comment type="caution">
    <text evidence="4">The sequence shown here is derived from an EMBL/GenBank/DDBJ whole genome shotgun (WGS) entry which is preliminary data.</text>
</comment>
<sequence>MKKIVFLTLALIPINTAAEEIIKLTSGEWPPHLSMHLPEDGFAAAMVREAFLAVGITVNYGYYPWKRAYHIAKNGSSGWHGSVVWLYTDERAKSFYYSDPVITESGFLYYLTSKPIVWKSVEDLEGMVLGGTSHTVYKRLERAESQNILKIDRAGNYDVLFDRLLAKRIDAIPNIKSVADYYLYTRYSQKERDKVTYSPTAIETRVYHLILNKKDPNNQKYIERFNKGLKIIKENGTYDLLLHRLETGYFYQNH</sequence>
<dbReference type="Gene3D" id="3.40.190.10">
    <property type="entry name" value="Periplasmic binding protein-like II"/>
    <property type="match status" value="2"/>
</dbReference>
<reference evidence="4 5" key="1">
    <citation type="submission" date="2023-02" db="EMBL/GenBank/DDBJ databases">
        <title>Genome sequence of Shewanella metallivivens ER-Te-42B-Light, sp. nov., enriched from sulfide tube worms (Riftia pachyptila) isolated from Explorer Ridge in the Pacific Ocean.</title>
        <authorList>
            <person name="Maltman C."/>
            <person name="Kuzyk S.B."/>
            <person name="Kyndt J.A."/>
            <person name="Yurkov V."/>
        </authorList>
    </citation>
    <scope>NUCLEOTIDE SEQUENCE [LARGE SCALE GENOMIC DNA]</scope>
    <source>
        <strain evidence="4 5">ER-Te-42B-Light</strain>
    </source>
</reference>
<dbReference type="Proteomes" id="UP001213691">
    <property type="component" value="Unassembled WGS sequence"/>
</dbReference>
<comment type="similarity">
    <text evidence="1">Belongs to the bacterial solute-binding protein 3 family.</text>
</comment>
<evidence type="ECO:0000256" key="2">
    <source>
        <dbReference type="ARBA" id="ARBA00022729"/>
    </source>
</evidence>
<dbReference type="RefSeq" id="WP_238106384.1">
    <property type="nucleotide sequence ID" value="NZ_JAQQPZ010000005.1"/>
</dbReference>
<dbReference type="Pfam" id="PF00497">
    <property type="entry name" value="SBP_bac_3"/>
    <property type="match status" value="1"/>
</dbReference>
<name>A0ABT5TKZ5_9GAMM</name>
<evidence type="ECO:0000259" key="3">
    <source>
        <dbReference type="Pfam" id="PF00497"/>
    </source>
</evidence>
<gene>
    <name evidence="4" type="ORF">PQR79_08730</name>
</gene>
<dbReference type="SUPFAM" id="SSF53850">
    <property type="entry name" value="Periplasmic binding protein-like II"/>
    <property type="match status" value="1"/>
</dbReference>
<organism evidence="4 5">
    <name type="scientific">Shewanella metallivivens</name>
    <dbReference type="NCBI Taxonomy" id="2872342"/>
    <lineage>
        <taxon>Bacteria</taxon>
        <taxon>Pseudomonadati</taxon>
        <taxon>Pseudomonadota</taxon>
        <taxon>Gammaproteobacteria</taxon>
        <taxon>Alteromonadales</taxon>
        <taxon>Shewanellaceae</taxon>
        <taxon>Shewanella</taxon>
    </lineage>
</organism>
<keyword evidence="2" id="KW-0732">Signal</keyword>
<evidence type="ECO:0000313" key="4">
    <source>
        <dbReference type="EMBL" id="MDD8059209.1"/>
    </source>
</evidence>
<protein>
    <submittedName>
        <fullName evidence="4">Transporter substrate-binding domain-containing protein</fullName>
    </submittedName>
</protein>
<dbReference type="EMBL" id="JAQQPZ010000005">
    <property type="protein sequence ID" value="MDD8059209.1"/>
    <property type="molecule type" value="Genomic_DNA"/>
</dbReference>
<evidence type="ECO:0000313" key="5">
    <source>
        <dbReference type="Proteomes" id="UP001213691"/>
    </source>
</evidence>